<dbReference type="CDD" id="cd09007">
    <property type="entry name" value="NP-I_spr0068"/>
    <property type="match status" value="1"/>
</dbReference>
<dbReference type="Pfam" id="PF01048">
    <property type="entry name" value="PNP_UDP_1"/>
    <property type="match status" value="1"/>
</dbReference>
<dbReference type="Proteomes" id="UP000284841">
    <property type="component" value="Unassembled WGS sequence"/>
</dbReference>
<evidence type="ECO:0000313" key="6">
    <source>
        <dbReference type="Proteomes" id="UP000284841"/>
    </source>
</evidence>
<evidence type="ECO:0000313" key="5">
    <source>
        <dbReference type="EMBL" id="RHJ90000.1"/>
    </source>
</evidence>
<dbReference type="STRING" id="1776384.GCA_900086585_03393"/>
<dbReference type="GO" id="GO:0006152">
    <property type="term" value="P:purine nucleoside catabolic process"/>
    <property type="evidence" value="ECO:0007669"/>
    <property type="project" value="TreeGrafter"/>
</dbReference>
<dbReference type="GO" id="GO:0005829">
    <property type="term" value="C:cytosol"/>
    <property type="evidence" value="ECO:0007669"/>
    <property type="project" value="TreeGrafter"/>
</dbReference>
<dbReference type="RefSeq" id="WP_118334114.1">
    <property type="nucleotide sequence ID" value="NZ_AP025567.1"/>
</dbReference>
<feature type="domain" description="Nucleoside phosphorylase" evidence="4">
    <location>
        <begin position="50"/>
        <end position="230"/>
    </location>
</feature>
<dbReference type="PANTHER" id="PTHR43691:SF11">
    <property type="entry name" value="FI09636P-RELATED"/>
    <property type="match status" value="1"/>
</dbReference>
<comment type="catalytic activity">
    <reaction evidence="3">
        <text>uridine + phosphate = alpha-D-ribose 1-phosphate + uracil</text>
        <dbReference type="Rhea" id="RHEA:24388"/>
        <dbReference type="ChEBI" id="CHEBI:16704"/>
        <dbReference type="ChEBI" id="CHEBI:17568"/>
        <dbReference type="ChEBI" id="CHEBI:43474"/>
        <dbReference type="ChEBI" id="CHEBI:57720"/>
        <dbReference type="EC" id="2.4.2.3"/>
    </reaction>
</comment>
<keyword evidence="6" id="KW-1185">Reference proteome</keyword>
<evidence type="ECO:0000256" key="2">
    <source>
        <dbReference type="ARBA" id="ARBA00021980"/>
    </source>
</evidence>
<comment type="caution">
    <text evidence="5">The sequence shown here is derived from an EMBL/GenBank/DDBJ whole genome shotgun (WGS) entry which is preliminary data.</text>
</comment>
<evidence type="ECO:0000256" key="1">
    <source>
        <dbReference type="ARBA" id="ARBA00011888"/>
    </source>
</evidence>
<dbReference type="GO" id="GO:0004731">
    <property type="term" value="F:purine-nucleoside phosphorylase activity"/>
    <property type="evidence" value="ECO:0007669"/>
    <property type="project" value="TreeGrafter"/>
</dbReference>
<dbReference type="AlphaFoldDB" id="A0A415E8J5"/>
<dbReference type="EC" id="2.4.2.3" evidence="1"/>
<organism evidence="5 6">
    <name type="scientific">Emergencia timonensis</name>
    <dbReference type="NCBI Taxonomy" id="1776384"/>
    <lineage>
        <taxon>Bacteria</taxon>
        <taxon>Bacillati</taxon>
        <taxon>Bacillota</taxon>
        <taxon>Clostridia</taxon>
        <taxon>Peptostreptococcales</taxon>
        <taxon>Anaerovoracaceae</taxon>
        <taxon>Emergencia</taxon>
    </lineage>
</organism>
<sequence length="249" mass="28246">MITDSFDNITEPVFTLKDFYGEKKKMLDTCIIIFSIEIYETVLTTFLCSKITEINAPNGAVPIYKFSYKGKEIAFYLSAIGSTGTSEYCIEANWLTGAEKFIMFGSAGSLNKEKTQGKFVVPTEAYRDEGMSYHYAPPSDYIEIQNHEKIAAIFEELHFPYVKGRVWTTDAFLRETAGQVAMRQKEGCIAVEMELAGVQSVCDYYGFALYDFLVTGDVLSEEKYEVESFNDANHNLDKFYIALEIAKRI</sequence>
<evidence type="ECO:0000256" key="3">
    <source>
        <dbReference type="ARBA" id="ARBA00048447"/>
    </source>
</evidence>
<evidence type="ECO:0000259" key="4">
    <source>
        <dbReference type="Pfam" id="PF01048"/>
    </source>
</evidence>
<protein>
    <recommendedName>
        <fullName evidence="2">Uridine phosphorylase</fullName>
        <ecNumber evidence="1">2.4.2.3</ecNumber>
    </recommendedName>
</protein>
<reference evidence="5 6" key="1">
    <citation type="submission" date="2018-08" db="EMBL/GenBank/DDBJ databases">
        <title>A genome reference for cultivated species of the human gut microbiota.</title>
        <authorList>
            <person name="Zou Y."/>
            <person name="Xue W."/>
            <person name="Luo G."/>
        </authorList>
    </citation>
    <scope>NUCLEOTIDE SEQUENCE [LARGE SCALE GENOMIC DNA]</scope>
    <source>
        <strain evidence="5 6">AM07-24</strain>
    </source>
</reference>
<dbReference type="PANTHER" id="PTHR43691">
    <property type="entry name" value="URIDINE PHOSPHORYLASE"/>
    <property type="match status" value="1"/>
</dbReference>
<dbReference type="InterPro" id="IPR035994">
    <property type="entry name" value="Nucleoside_phosphorylase_sf"/>
</dbReference>
<gene>
    <name evidence="5" type="ORF">DW099_05470</name>
</gene>
<dbReference type="SUPFAM" id="SSF53167">
    <property type="entry name" value="Purine and uridine phosphorylases"/>
    <property type="match status" value="1"/>
</dbReference>
<dbReference type="GO" id="GO:0004850">
    <property type="term" value="F:uridine phosphorylase activity"/>
    <property type="evidence" value="ECO:0007669"/>
    <property type="project" value="UniProtKB-EC"/>
</dbReference>
<proteinExistence type="predicted"/>
<dbReference type="InterPro" id="IPR000845">
    <property type="entry name" value="Nucleoside_phosphorylase_d"/>
</dbReference>
<dbReference type="OrthoDB" id="7945729at2"/>
<dbReference type="EMBL" id="QRMS01000001">
    <property type="protein sequence ID" value="RHJ90000.1"/>
    <property type="molecule type" value="Genomic_DNA"/>
</dbReference>
<accession>A0A415E8J5</accession>
<name>A0A415E8J5_9FIRM</name>
<dbReference type="Gene3D" id="3.40.50.1580">
    <property type="entry name" value="Nucleoside phosphorylase domain"/>
    <property type="match status" value="1"/>
</dbReference>